<gene>
    <name evidence="1" type="ordered locus">Rsph17025_4204</name>
</gene>
<dbReference type="BioCyc" id="RSPH349102:G1G8M-4338-MONOMER"/>
<dbReference type="AlphaFoldDB" id="A4X090"/>
<proteinExistence type="predicted"/>
<dbReference type="KEGG" id="rsq:Rsph17025_4204"/>
<evidence type="ECO:0000313" key="1">
    <source>
        <dbReference type="EMBL" id="ABP73054.1"/>
    </source>
</evidence>
<dbReference type="HOGENOM" id="CLU_686388_0_0_5"/>
<reference evidence="1" key="1">
    <citation type="submission" date="2007-04" db="EMBL/GenBank/DDBJ databases">
        <title>Complete sequence of plasmid pRSPA02 of Rhodobacter sphaeroides ATCC 17025.</title>
        <authorList>
            <consortium name="US DOE Joint Genome Institute"/>
            <person name="Copeland A."/>
            <person name="Lucas S."/>
            <person name="Lapidus A."/>
            <person name="Barry K."/>
            <person name="Detter J.C."/>
            <person name="Glavina del Rio T."/>
            <person name="Hammon N."/>
            <person name="Israni S."/>
            <person name="Dalin E."/>
            <person name="Tice H."/>
            <person name="Pitluck S."/>
            <person name="Chertkov O."/>
            <person name="Brettin T."/>
            <person name="Bruce D."/>
            <person name="Han C."/>
            <person name="Schmutz J."/>
            <person name="Larimer F."/>
            <person name="Land M."/>
            <person name="Hauser L."/>
            <person name="Kyrpides N."/>
            <person name="Kim E."/>
            <person name="Richardson P."/>
            <person name="Mackenzie C."/>
            <person name="Choudhary M."/>
            <person name="Donohue T.J."/>
            <person name="Kaplan S."/>
        </authorList>
    </citation>
    <scope>NUCLEOTIDE SEQUENCE [LARGE SCALE GENOMIC DNA]</scope>
    <source>
        <strain evidence="1">ATCC 17025</strain>
        <plasmid evidence="1">pRSPA02</plasmid>
    </source>
</reference>
<name>A4X090_CERS5</name>
<accession>A4X090</accession>
<geneLocation type="plasmid" evidence="1">
    <name>pRSPA02</name>
</geneLocation>
<dbReference type="EMBL" id="CP000663">
    <property type="protein sequence ID" value="ABP73054.1"/>
    <property type="molecule type" value="Genomic_DNA"/>
</dbReference>
<organism evidence="1">
    <name type="scientific">Cereibacter sphaeroides (strain ATCC 17025 / ATH 2.4.3)</name>
    <name type="common">Rhodobacter sphaeroides</name>
    <dbReference type="NCBI Taxonomy" id="349102"/>
    <lineage>
        <taxon>Bacteria</taxon>
        <taxon>Pseudomonadati</taxon>
        <taxon>Pseudomonadota</taxon>
        <taxon>Alphaproteobacteria</taxon>
        <taxon>Rhodobacterales</taxon>
        <taxon>Paracoccaceae</taxon>
        <taxon>Cereibacter</taxon>
    </lineage>
</organism>
<protein>
    <submittedName>
        <fullName evidence="1">Uncharacterized protein</fullName>
    </submittedName>
</protein>
<keyword evidence="1" id="KW-0614">Plasmid</keyword>
<sequence length="411" mass="45112">MARVPSHKWAFKPGMRAGAFGWRGSAKAVERLKAASSEIRAVNRADPVLAAEGVVALAERIWPAFEHIDTSSGSLGNAVGRALADLVPVLIAAPADEPTRAGWLERLRQAILDDGVDYLAPIADRFGEIAAYPALMTLHADRDLDLIRVAWSDWEHFSHVTTATLTLSCLLEAGRHDELLALLAVKKSRLWFDEKFAAEALLRQGQEDAALARAASLLESDRQPWGGHEISRFCEAILMRQGRGDEAYRRFGLPTAAGNTWLAMWRDLVKRYPDRDARTLLEDLIALHGRKGKWFAAAKTARYLDIALDCAADDEAAPATLIRAARDFVVKEPAFAAEVALHAVRHLLAGRGYEASPLDIDEAITHLMAASRRINATAWAVDQLSRLASRGSPDDLMAKRLRLKLGELQGV</sequence>